<proteinExistence type="predicted"/>
<evidence type="ECO:0000313" key="2">
    <source>
        <dbReference type="EMBL" id="MFC4698860.1"/>
    </source>
</evidence>
<gene>
    <name evidence="2" type="ORF">ACFO4O_01625</name>
</gene>
<organism evidence="2 3">
    <name type="scientific">Glaciecola siphonariae</name>
    <dbReference type="NCBI Taxonomy" id="521012"/>
    <lineage>
        <taxon>Bacteria</taxon>
        <taxon>Pseudomonadati</taxon>
        <taxon>Pseudomonadota</taxon>
        <taxon>Gammaproteobacteria</taxon>
        <taxon>Alteromonadales</taxon>
        <taxon>Alteromonadaceae</taxon>
        <taxon>Glaciecola</taxon>
    </lineage>
</organism>
<evidence type="ECO:0000256" key="1">
    <source>
        <dbReference type="SAM" id="SignalP"/>
    </source>
</evidence>
<feature type="chain" id="PRO_5047500394" evidence="1">
    <location>
        <begin position="24"/>
        <end position="156"/>
    </location>
</feature>
<reference evidence="3" key="1">
    <citation type="journal article" date="2019" name="Int. J. Syst. Evol. Microbiol.">
        <title>The Global Catalogue of Microorganisms (GCM) 10K type strain sequencing project: providing services to taxonomists for standard genome sequencing and annotation.</title>
        <authorList>
            <consortium name="The Broad Institute Genomics Platform"/>
            <consortium name="The Broad Institute Genome Sequencing Center for Infectious Disease"/>
            <person name="Wu L."/>
            <person name="Ma J."/>
        </authorList>
    </citation>
    <scope>NUCLEOTIDE SEQUENCE [LARGE SCALE GENOMIC DNA]</scope>
    <source>
        <strain evidence="3">KACC 12507</strain>
    </source>
</reference>
<dbReference type="Proteomes" id="UP001595897">
    <property type="component" value="Unassembled WGS sequence"/>
</dbReference>
<protein>
    <submittedName>
        <fullName evidence="2">DUF3718 domain-containing protein</fullName>
    </submittedName>
</protein>
<evidence type="ECO:0000313" key="3">
    <source>
        <dbReference type="Proteomes" id="UP001595897"/>
    </source>
</evidence>
<accession>A0ABV9LTA6</accession>
<name>A0ABV9LTA6_9ALTE</name>
<comment type="caution">
    <text evidence="2">The sequence shown here is derived from an EMBL/GenBank/DDBJ whole genome shotgun (WGS) entry which is preliminary data.</text>
</comment>
<dbReference type="EMBL" id="JBHSGU010000002">
    <property type="protein sequence ID" value="MFC4698860.1"/>
    <property type="molecule type" value="Genomic_DNA"/>
</dbReference>
<dbReference type="RefSeq" id="WP_382405542.1">
    <property type="nucleotide sequence ID" value="NZ_JBHSGU010000002.1"/>
</dbReference>
<feature type="signal peptide" evidence="1">
    <location>
        <begin position="1"/>
        <end position="23"/>
    </location>
</feature>
<sequence>MKKLLVLTTLTLGLSAAAGVSNASDFAKTNDNFETQICYAAATEGLSGAEALVQSKGLSFRTFKKSVNCNGLSLAAFAKQYAKRNANDKDKVKLELVATNNDVESKICIEALTRGMDKTVAKYKINKDYIRCNGKPLPRFVNESKRRGQAVVSVSN</sequence>
<keyword evidence="3" id="KW-1185">Reference proteome</keyword>
<keyword evidence="1" id="KW-0732">Signal</keyword>